<feature type="transmembrane region" description="Helical" evidence="6">
    <location>
        <begin position="209"/>
        <end position="233"/>
    </location>
</feature>
<dbReference type="GO" id="GO:0012505">
    <property type="term" value="C:endomembrane system"/>
    <property type="evidence" value="ECO:0007669"/>
    <property type="project" value="UniProtKB-SubCell"/>
</dbReference>
<feature type="domain" description="CWH43-like N-terminal" evidence="7">
    <location>
        <begin position="16"/>
        <end position="231"/>
    </location>
</feature>
<dbReference type="EMBL" id="LKCW01000061">
    <property type="protein sequence ID" value="KPM41675.1"/>
    <property type="molecule type" value="Genomic_DNA"/>
</dbReference>
<keyword evidence="2 6" id="KW-0812">Transmembrane</keyword>
<reference evidence="8 9" key="1">
    <citation type="submission" date="2015-09" db="EMBL/GenBank/DDBJ databases">
        <title>Draft genome of a European isolate of the apple canker pathogen Neonectria ditissima.</title>
        <authorList>
            <person name="Gomez-Cortecero A."/>
            <person name="Harrison R.J."/>
            <person name="Armitage A.D."/>
        </authorList>
    </citation>
    <scope>NUCLEOTIDE SEQUENCE [LARGE SCALE GENOMIC DNA]</scope>
    <source>
        <strain evidence="8 9">R09/05</strain>
    </source>
</reference>
<dbReference type="PANTHER" id="PTHR21324">
    <property type="entry name" value="FASTING-INDUCIBLE INTEGRAL MEMBRANE PROTEIN TM6P1-RELATED"/>
    <property type="match status" value="1"/>
</dbReference>
<proteinExistence type="predicted"/>
<feature type="transmembrane region" description="Helical" evidence="6">
    <location>
        <begin position="70"/>
        <end position="88"/>
    </location>
</feature>
<evidence type="ECO:0000256" key="3">
    <source>
        <dbReference type="ARBA" id="ARBA00022989"/>
    </source>
</evidence>
<feature type="region of interest" description="Disordered" evidence="5">
    <location>
        <begin position="243"/>
        <end position="272"/>
    </location>
</feature>
<evidence type="ECO:0000256" key="5">
    <source>
        <dbReference type="SAM" id="MobiDB-lite"/>
    </source>
</evidence>
<keyword evidence="3 6" id="KW-1133">Transmembrane helix</keyword>
<dbReference type="PANTHER" id="PTHR21324:SF2">
    <property type="entry name" value="EG:22E5.9 PROTEIN"/>
    <property type="match status" value="1"/>
</dbReference>
<protein>
    <recommendedName>
        <fullName evidence="7">CWH43-like N-terminal domain-containing protein</fullName>
    </recommendedName>
</protein>
<accession>A0A0P7BK86</accession>
<dbReference type="GO" id="GO:0005886">
    <property type="term" value="C:plasma membrane"/>
    <property type="evidence" value="ECO:0007669"/>
    <property type="project" value="TreeGrafter"/>
</dbReference>
<keyword evidence="9" id="KW-1185">Reference proteome</keyword>
<gene>
    <name evidence="8" type="ORF">AK830_g4901</name>
</gene>
<feature type="transmembrane region" description="Helical" evidence="6">
    <location>
        <begin position="138"/>
        <end position="158"/>
    </location>
</feature>
<evidence type="ECO:0000313" key="9">
    <source>
        <dbReference type="Proteomes" id="UP000050424"/>
    </source>
</evidence>
<evidence type="ECO:0000259" key="7">
    <source>
        <dbReference type="Pfam" id="PF10277"/>
    </source>
</evidence>
<evidence type="ECO:0000256" key="2">
    <source>
        <dbReference type="ARBA" id="ARBA00022692"/>
    </source>
</evidence>
<dbReference type="OrthoDB" id="10032492at2759"/>
<organism evidence="8 9">
    <name type="scientific">Neonectria ditissima</name>
    <dbReference type="NCBI Taxonomy" id="78410"/>
    <lineage>
        <taxon>Eukaryota</taxon>
        <taxon>Fungi</taxon>
        <taxon>Dikarya</taxon>
        <taxon>Ascomycota</taxon>
        <taxon>Pezizomycotina</taxon>
        <taxon>Sordariomycetes</taxon>
        <taxon>Hypocreomycetidae</taxon>
        <taxon>Hypocreales</taxon>
        <taxon>Nectriaceae</taxon>
        <taxon>Neonectria</taxon>
    </lineage>
</organism>
<feature type="compositionally biased region" description="Polar residues" evidence="5">
    <location>
        <begin position="253"/>
        <end position="266"/>
    </location>
</feature>
<dbReference type="Pfam" id="PF10277">
    <property type="entry name" value="Frag1"/>
    <property type="match status" value="1"/>
</dbReference>
<dbReference type="InterPro" id="IPR019402">
    <property type="entry name" value="CWH43_N"/>
</dbReference>
<evidence type="ECO:0000256" key="4">
    <source>
        <dbReference type="ARBA" id="ARBA00023136"/>
    </source>
</evidence>
<name>A0A0P7BK86_9HYPO</name>
<comment type="caution">
    <text evidence="8">The sequence shown here is derived from an EMBL/GenBank/DDBJ whole genome shotgun (WGS) entry which is preliminary data.</text>
</comment>
<sequence length="272" mass="30711">MGAHGVVPIRGVIISYWVLPIISGLVWLGMLLGMLLSWIIDEHGRHYSTMADTASIAYISNIGASRLSPLFITGCVLTSVLLDASFIAERWLRHRGRLVPNTSVGEKVLAALTIIFAVFGTVGLICLSIFQTGKHKRLHYSFLALFIAGYMISAVFICWEYQRLGIRNRDHKMLRISFYVKLTFILVELALCIVFGACSRTHHQNPAAVFEWIISFVFSFYVFSFVIDLYPAVRTKSHDARYLKPSPRDTEQEGSVSNESRSNFRQPNVEMV</sequence>
<feature type="transmembrane region" description="Helical" evidence="6">
    <location>
        <begin position="12"/>
        <end position="40"/>
    </location>
</feature>
<keyword evidence="4 6" id="KW-0472">Membrane</keyword>
<dbReference type="AlphaFoldDB" id="A0A0P7BK86"/>
<feature type="transmembrane region" description="Helical" evidence="6">
    <location>
        <begin position="178"/>
        <end position="197"/>
    </location>
</feature>
<dbReference type="InterPro" id="IPR050911">
    <property type="entry name" value="DRAM/TMEM150_Autophagy_Mod"/>
</dbReference>
<dbReference type="STRING" id="78410.A0A0P7BK86"/>
<comment type="subcellular location">
    <subcellularLocation>
        <location evidence="1">Endomembrane system</location>
        <topology evidence="1">Multi-pass membrane protein</topology>
    </subcellularLocation>
</comment>
<evidence type="ECO:0000313" key="8">
    <source>
        <dbReference type="EMBL" id="KPM41675.1"/>
    </source>
</evidence>
<evidence type="ECO:0000256" key="6">
    <source>
        <dbReference type="SAM" id="Phobius"/>
    </source>
</evidence>
<dbReference type="Proteomes" id="UP000050424">
    <property type="component" value="Unassembled WGS sequence"/>
</dbReference>
<evidence type="ECO:0000256" key="1">
    <source>
        <dbReference type="ARBA" id="ARBA00004127"/>
    </source>
</evidence>
<feature type="transmembrane region" description="Helical" evidence="6">
    <location>
        <begin position="108"/>
        <end position="132"/>
    </location>
</feature>